<keyword evidence="6 13" id="KW-0812">Transmembrane</keyword>
<keyword evidence="11 13" id="KW-0472">Membrane</keyword>
<reference evidence="16" key="1">
    <citation type="submission" date="2013-08" db="EMBL/GenBank/DDBJ databases">
        <title>Genome sequencing of Arenimonas donghaensis.</title>
        <authorList>
            <person name="Chen F."/>
            <person name="Wang G."/>
        </authorList>
    </citation>
    <scope>NUCLEOTIDE SEQUENCE [LARGE SCALE GENOMIC DNA]</scope>
    <source>
        <strain evidence="16">HO3-R19</strain>
    </source>
</reference>
<sequence length="156" mass="17359">MVLAYVFIEGRENFERGSAARLAMVQAHFWVGLSILALMLPRLLLAFSRPAPAVSPPLPAWQAFPAKAMHLLLYAMLVAQPVLGLLTAWTDGKDILLPFTQIALPALLAPDASLAHDFEDVHELVGTAFYWVVGLHVAAALYHHFFRRDDTLRRMT</sequence>
<comment type="caution">
    <text evidence="15">The sequence shown here is derived from an EMBL/GenBank/DDBJ whole genome shotgun (WGS) entry which is preliminary data.</text>
</comment>
<dbReference type="InterPro" id="IPR016174">
    <property type="entry name" value="Di-haem_cyt_TM"/>
</dbReference>
<evidence type="ECO:0000256" key="9">
    <source>
        <dbReference type="ARBA" id="ARBA00022989"/>
    </source>
</evidence>
<feature type="transmembrane region" description="Helical" evidence="13">
    <location>
        <begin position="27"/>
        <end position="47"/>
    </location>
</feature>
<keyword evidence="7" id="KW-0479">Metal-binding</keyword>
<keyword evidence="8" id="KW-0249">Electron transport</keyword>
<comment type="similarity">
    <text evidence="12">Belongs to the cytochrome b561 family.</text>
</comment>
<evidence type="ECO:0000259" key="14">
    <source>
        <dbReference type="Pfam" id="PF01292"/>
    </source>
</evidence>
<dbReference type="EMBL" id="AVCJ01000023">
    <property type="protein sequence ID" value="KFL36307.1"/>
    <property type="molecule type" value="Genomic_DNA"/>
</dbReference>
<name>A0A087MHF4_9GAMM</name>
<evidence type="ECO:0000256" key="3">
    <source>
        <dbReference type="ARBA" id="ARBA00022448"/>
    </source>
</evidence>
<gene>
    <name evidence="15" type="ORF">N788_05290</name>
</gene>
<dbReference type="InterPro" id="IPR052168">
    <property type="entry name" value="Cytochrome_b561_oxidase"/>
</dbReference>
<dbReference type="PANTHER" id="PTHR30529:SF3">
    <property type="entry name" value="CYTOCHROME B561 HOMOLOG 1"/>
    <property type="match status" value="1"/>
</dbReference>
<evidence type="ECO:0000256" key="7">
    <source>
        <dbReference type="ARBA" id="ARBA00022723"/>
    </source>
</evidence>
<keyword evidence="9 13" id="KW-1133">Transmembrane helix</keyword>
<evidence type="ECO:0000256" key="13">
    <source>
        <dbReference type="SAM" id="Phobius"/>
    </source>
</evidence>
<organism evidence="15 16">
    <name type="scientific">Arenimonas donghaensis DSM 18148 = HO3-R19</name>
    <dbReference type="NCBI Taxonomy" id="1121014"/>
    <lineage>
        <taxon>Bacteria</taxon>
        <taxon>Pseudomonadati</taxon>
        <taxon>Pseudomonadota</taxon>
        <taxon>Gammaproteobacteria</taxon>
        <taxon>Lysobacterales</taxon>
        <taxon>Lysobacteraceae</taxon>
        <taxon>Arenimonas</taxon>
    </lineage>
</organism>
<dbReference type="STRING" id="1121014.N788_05290"/>
<keyword evidence="5" id="KW-0349">Heme</keyword>
<evidence type="ECO:0000256" key="6">
    <source>
        <dbReference type="ARBA" id="ARBA00022692"/>
    </source>
</evidence>
<protein>
    <recommendedName>
        <fullName evidence="14">Cytochrome b561 bacterial/Ni-hydrogenase domain-containing protein</fullName>
    </recommendedName>
</protein>
<proteinExistence type="inferred from homology"/>
<accession>A0A087MHF4</accession>
<dbReference type="InterPro" id="IPR011577">
    <property type="entry name" value="Cyt_b561_bac/Ni-Hgenase"/>
</dbReference>
<evidence type="ECO:0000256" key="10">
    <source>
        <dbReference type="ARBA" id="ARBA00023004"/>
    </source>
</evidence>
<evidence type="ECO:0000256" key="12">
    <source>
        <dbReference type="ARBA" id="ARBA00037975"/>
    </source>
</evidence>
<dbReference type="SUPFAM" id="SSF81342">
    <property type="entry name" value="Transmembrane di-heme cytochromes"/>
    <property type="match status" value="1"/>
</dbReference>
<reference evidence="15 16" key="2">
    <citation type="journal article" date="2015" name="Stand. Genomic Sci.">
        <title>High quality draft genomic sequence of Arenimonas donghaensis DSM 18148(T).</title>
        <authorList>
            <person name="Chen F."/>
            <person name="Wang H."/>
            <person name="Cao Y."/>
            <person name="Li X."/>
            <person name="Wang G."/>
        </authorList>
    </citation>
    <scope>NUCLEOTIDE SEQUENCE [LARGE SCALE GENOMIC DNA]</scope>
    <source>
        <strain evidence="15 16">HO3-R19</strain>
    </source>
</reference>
<feature type="domain" description="Cytochrome b561 bacterial/Ni-hydrogenase" evidence="14">
    <location>
        <begin position="1"/>
        <end position="156"/>
    </location>
</feature>
<evidence type="ECO:0000313" key="15">
    <source>
        <dbReference type="EMBL" id="KFL36307.1"/>
    </source>
</evidence>
<dbReference type="Proteomes" id="UP000029085">
    <property type="component" value="Unassembled WGS sequence"/>
</dbReference>
<keyword evidence="3" id="KW-0813">Transport</keyword>
<dbReference type="GO" id="GO:0022904">
    <property type="term" value="P:respiratory electron transport chain"/>
    <property type="evidence" value="ECO:0007669"/>
    <property type="project" value="InterPro"/>
</dbReference>
<dbReference type="PATRIC" id="fig|1121014.3.peg.1946"/>
<evidence type="ECO:0000313" key="16">
    <source>
        <dbReference type="Proteomes" id="UP000029085"/>
    </source>
</evidence>
<evidence type="ECO:0000256" key="11">
    <source>
        <dbReference type="ARBA" id="ARBA00023136"/>
    </source>
</evidence>
<dbReference type="Pfam" id="PF01292">
    <property type="entry name" value="Ni_hydr_CYTB"/>
    <property type="match status" value="1"/>
</dbReference>
<dbReference type="AlphaFoldDB" id="A0A087MHF4"/>
<evidence type="ECO:0000256" key="2">
    <source>
        <dbReference type="ARBA" id="ARBA00004651"/>
    </source>
</evidence>
<dbReference type="GO" id="GO:0046872">
    <property type="term" value="F:metal ion binding"/>
    <property type="evidence" value="ECO:0007669"/>
    <property type="project" value="UniProtKB-KW"/>
</dbReference>
<comment type="subcellular location">
    <subcellularLocation>
        <location evidence="2">Cell membrane</location>
        <topology evidence="2">Multi-pass membrane protein</topology>
    </subcellularLocation>
</comment>
<dbReference type="GO" id="GO:0009055">
    <property type="term" value="F:electron transfer activity"/>
    <property type="evidence" value="ECO:0007669"/>
    <property type="project" value="InterPro"/>
</dbReference>
<comment type="cofactor">
    <cofactor evidence="1">
        <name>heme b</name>
        <dbReference type="ChEBI" id="CHEBI:60344"/>
    </cofactor>
</comment>
<keyword evidence="4" id="KW-1003">Cell membrane</keyword>
<evidence type="ECO:0000256" key="8">
    <source>
        <dbReference type="ARBA" id="ARBA00022982"/>
    </source>
</evidence>
<evidence type="ECO:0000256" key="5">
    <source>
        <dbReference type="ARBA" id="ARBA00022617"/>
    </source>
</evidence>
<keyword evidence="10" id="KW-0408">Iron</keyword>
<feature type="transmembrane region" description="Helical" evidence="13">
    <location>
        <begin position="128"/>
        <end position="146"/>
    </location>
</feature>
<evidence type="ECO:0000256" key="4">
    <source>
        <dbReference type="ARBA" id="ARBA00022475"/>
    </source>
</evidence>
<dbReference type="PANTHER" id="PTHR30529">
    <property type="entry name" value="CYTOCHROME B561"/>
    <property type="match status" value="1"/>
</dbReference>
<feature type="transmembrane region" description="Helical" evidence="13">
    <location>
        <begin position="68"/>
        <end position="89"/>
    </location>
</feature>
<dbReference type="GO" id="GO:0020037">
    <property type="term" value="F:heme binding"/>
    <property type="evidence" value="ECO:0007669"/>
    <property type="project" value="TreeGrafter"/>
</dbReference>
<evidence type="ECO:0000256" key="1">
    <source>
        <dbReference type="ARBA" id="ARBA00001970"/>
    </source>
</evidence>
<keyword evidence="16" id="KW-1185">Reference proteome</keyword>
<dbReference type="GO" id="GO:0005886">
    <property type="term" value="C:plasma membrane"/>
    <property type="evidence" value="ECO:0007669"/>
    <property type="project" value="UniProtKB-SubCell"/>
</dbReference>